<feature type="transmembrane region" description="Helical" evidence="5">
    <location>
        <begin position="12"/>
        <end position="30"/>
    </location>
</feature>
<dbReference type="AlphaFoldDB" id="A0A3P4B7G3"/>
<dbReference type="Gene3D" id="1.20.120.1630">
    <property type="match status" value="1"/>
</dbReference>
<evidence type="ECO:0000256" key="3">
    <source>
        <dbReference type="ARBA" id="ARBA00022989"/>
    </source>
</evidence>
<feature type="transmembrane region" description="Helical" evidence="5">
    <location>
        <begin position="91"/>
        <end position="111"/>
    </location>
</feature>
<keyword evidence="4 5" id="KW-0472">Membrane</keyword>
<dbReference type="Pfam" id="PF04191">
    <property type="entry name" value="PEMT"/>
    <property type="match status" value="1"/>
</dbReference>
<dbReference type="InterPro" id="IPR007318">
    <property type="entry name" value="Phopholipid_MeTrfase"/>
</dbReference>
<evidence type="ECO:0000256" key="2">
    <source>
        <dbReference type="ARBA" id="ARBA00022692"/>
    </source>
</evidence>
<feature type="transmembrane region" description="Helical" evidence="5">
    <location>
        <begin position="117"/>
        <end position="135"/>
    </location>
</feature>
<evidence type="ECO:0000313" key="6">
    <source>
        <dbReference type="EMBL" id="VCU71550.1"/>
    </source>
</evidence>
<evidence type="ECO:0000256" key="5">
    <source>
        <dbReference type="SAM" id="Phobius"/>
    </source>
</evidence>
<evidence type="ECO:0008006" key="8">
    <source>
        <dbReference type="Google" id="ProtNLM"/>
    </source>
</evidence>
<reference evidence="6 7" key="1">
    <citation type="submission" date="2018-10" db="EMBL/GenBank/DDBJ databases">
        <authorList>
            <person name="Criscuolo A."/>
        </authorList>
    </citation>
    <scope>NUCLEOTIDE SEQUENCE [LARGE SCALE GENOMIC DNA]</scope>
    <source>
        <strain evidence="6">DnA1</strain>
    </source>
</reference>
<dbReference type="OrthoDB" id="9811969at2"/>
<accession>A0A3P4B7G3</accession>
<dbReference type="RefSeq" id="WP_124081146.1">
    <property type="nucleotide sequence ID" value="NZ_UWPJ01000027.1"/>
</dbReference>
<feature type="transmembrane region" description="Helical" evidence="5">
    <location>
        <begin position="213"/>
        <end position="231"/>
    </location>
</feature>
<dbReference type="PANTHER" id="PTHR12714">
    <property type="entry name" value="PROTEIN-S ISOPRENYLCYSTEINE O-METHYLTRANSFERASE"/>
    <property type="match status" value="1"/>
</dbReference>
<gene>
    <name evidence="6" type="ORF">PIGHUM_03635</name>
</gene>
<keyword evidence="2 5" id="KW-0812">Transmembrane</keyword>
<dbReference type="PANTHER" id="PTHR12714:SF9">
    <property type="entry name" value="PROTEIN-S-ISOPRENYLCYSTEINE O-METHYLTRANSFERASE"/>
    <property type="match status" value="1"/>
</dbReference>
<dbReference type="GO" id="GO:0012505">
    <property type="term" value="C:endomembrane system"/>
    <property type="evidence" value="ECO:0007669"/>
    <property type="project" value="UniProtKB-SubCell"/>
</dbReference>
<dbReference type="EMBL" id="UWPJ01000027">
    <property type="protein sequence ID" value="VCU71550.1"/>
    <property type="molecule type" value="Genomic_DNA"/>
</dbReference>
<dbReference type="GO" id="GO:0016740">
    <property type="term" value="F:transferase activity"/>
    <property type="evidence" value="ECO:0007669"/>
    <property type="project" value="UniProtKB-ARBA"/>
</dbReference>
<evidence type="ECO:0000256" key="4">
    <source>
        <dbReference type="ARBA" id="ARBA00023136"/>
    </source>
</evidence>
<organism evidence="6 7">
    <name type="scientific">Pigmentiphaga humi</name>
    <dbReference type="NCBI Taxonomy" id="2478468"/>
    <lineage>
        <taxon>Bacteria</taxon>
        <taxon>Pseudomonadati</taxon>
        <taxon>Pseudomonadota</taxon>
        <taxon>Betaproteobacteria</taxon>
        <taxon>Burkholderiales</taxon>
        <taxon>Alcaligenaceae</taxon>
        <taxon>Pigmentiphaga</taxon>
    </lineage>
</organism>
<keyword evidence="3 5" id="KW-1133">Transmembrane helix</keyword>
<protein>
    <recommendedName>
        <fullName evidence="8">Isoprenylcysteine carboxyl methyltransferase (ICMT) family protein</fullName>
    </recommendedName>
</protein>
<comment type="subcellular location">
    <subcellularLocation>
        <location evidence="1">Endomembrane system</location>
        <topology evidence="1">Multi-pass membrane protein</topology>
    </subcellularLocation>
</comment>
<keyword evidence="7" id="KW-1185">Reference proteome</keyword>
<proteinExistence type="predicted"/>
<feature type="transmembrane region" description="Helical" evidence="5">
    <location>
        <begin position="184"/>
        <end position="201"/>
    </location>
</feature>
<name>A0A3P4B7G3_9BURK</name>
<evidence type="ECO:0000256" key="1">
    <source>
        <dbReference type="ARBA" id="ARBA00004127"/>
    </source>
</evidence>
<dbReference type="Proteomes" id="UP000277294">
    <property type="component" value="Unassembled WGS sequence"/>
</dbReference>
<sequence length="242" mass="27484">MNKAAIRVGNFLFRYRNVIGPAGFLLAALLTKPSYPFGNMSWDWAFDTMGIIIAILGLMVRIVTIGYEYIERGGRKRQVYASKLIQRGIFGQCRNPMYVGNALICLGVVLLAHSYTFYFIVLPFVLLAYMCIVAAEEDFLRTKFGVEYEEYCLRVNRWLPSLSGWHQSLADMQFNWRRVVVKEYNTIFILGVALALLKLWTDYRLAGPHSLPDATYLATGLTAWVALYIAARVAKKAGLVRV</sequence>
<evidence type="ECO:0000313" key="7">
    <source>
        <dbReference type="Proteomes" id="UP000277294"/>
    </source>
</evidence>
<feature type="transmembrane region" description="Helical" evidence="5">
    <location>
        <begin position="50"/>
        <end position="70"/>
    </location>
</feature>